<dbReference type="GO" id="GO:0097192">
    <property type="term" value="P:extrinsic apoptotic signaling pathway in absence of ligand"/>
    <property type="evidence" value="ECO:0007669"/>
    <property type="project" value="TreeGrafter"/>
</dbReference>
<evidence type="ECO:0000313" key="8">
    <source>
        <dbReference type="Proteomes" id="UP001152795"/>
    </source>
</evidence>
<proteinExistence type="inferred from homology"/>
<dbReference type="PROSITE" id="PS50062">
    <property type="entry name" value="BCL2_FAMILY"/>
    <property type="match status" value="1"/>
</dbReference>
<dbReference type="InterPro" id="IPR026298">
    <property type="entry name" value="Bcl-2_fam"/>
</dbReference>
<dbReference type="PANTHER" id="PTHR11256">
    <property type="entry name" value="BCL-2 RELATED"/>
    <property type="match status" value="1"/>
</dbReference>
<evidence type="ECO:0000256" key="5">
    <source>
        <dbReference type="ARBA" id="ARBA00022989"/>
    </source>
</evidence>
<dbReference type="GO" id="GO:0008630">
    <property type="term" value="P:intrinsic apoptotic signaling pathway in response to DNA damage"/>
    <property type="evidence" value="ECO:0007669"/>
    <property type="project" value="TreeGrafter"/>
</dbReference>
<dbReference type="OrthoDB" id="5947850at2759"/>
<comment type="subcellular location">
    <subcellularLocation>
        <location evidence="1">Membrane</location>
        <topology evidence="1">Single-pass membrane protein</topology>
    </subcellularLocation>
</comment>
<protein>
    <submittedName>
        <fullName evidence="7">Bcl-2-related ovarian killer</fullName>
    </submittedName>
</protein>
<keyword evidence="5" id="KW-1133">Transmembrane helix</keyword>
<dbReference type="EMBL" id="CACRXK020006905">
    <property type="protein sequence ID" value="CAB4010787.1"/>
    <property type="molecule type" value="Genomic_DNA"/>
</dbReference>
<dbReference type="PANTHER" id="PTHR11256:SF48">
    <property type="entry name" value="BCL-2-RELATED OVARIAN KILLER PROTEIN"/>
    <property type="match status" value="1"/>
</dbReference>
<dbReference type="GO" id="GO:0042981">
    <property type="term" value="P:regulation of apoptotic process"/>
    <property type="evidence" value="ECO:0007669"/>
    <property type="project" value="InterPro"/>
</dbReference>
<dbReference type="GO" id="GO:0051400">
    <property type="term" value="F:BH domain binding"/>
    <property type="evidence" value="ECO:0007669"/>
    <property type="project" value="TreeGrafter"/>
</dbReference>
<dbReference type="Pfam" id="PF00452">
    <property type="entry name" value="Bcl-2"/>
    <property type="match status" value="1"/>
</dbReference>
<gene>
    <name evidence="7" type="ORF">PACLA_8A068951</name>
</gene>
<dbReference type="GO" id="GO:0005741">
    <property type="term" value="C:mitochondrial outer membrane"/>
    <property type="evidence" value="ECO:0007669"/>
    <property type="project" value="TreeGrafter"/>
</dbReference>
<dbReference type="PRINTS" id="PR01862">
    <property type="entry name" value="BCL2FAMILY"/>
</dbReference>
<dbReference type="SUPFAM" id="SSF56854">
    <property type="entry name" value="Bcl-2 inhibitors of programmed cell death"/>
    <property type="match status" value="1"/>
</dbReference>
<dbReference type="InterPro" id="IPR002475">
    <property type="entry name" value="Bcl2-like"/>
</dbReference>
<comment type="caution">
    <text evidence="7">The sequence shown here is derived from an EMBL/GenBank/DDBJ whole genome shotgun (WGS) entry which is preliminary data.</text>
</comment>
<dbReference type="GO" id="GO:0001836">
    <property type="term" value="P:release of cytochrome c from mitochondria"/>
    <property type="evidence" value="ECO:0007669"/>
    <property type="project" value="TreeGrafter"/>
</dbReference>
<dbReference type="Gene3D" id="1.10.437.10">
    <property type="entry name" value="Blc2-like"/>
    <property type="match status" value="1"/>
</dbReference>
<dbReference type="InterPro" id="IPR036834">
    <property type="entry name" value="Bcl-2-like_sf"/>
</dbReference>
<keyword evidence="4" id="KW-0053">Apoptosis</keyword>
<evidence type="ECO:0000256" key="2">
    <source>
        <dbReference type="ARBA" id="ARBA00009458"/>
    </source>
</evidence>
<dbReference type="Proteomes" id="UP001152795">
    <property type="component" value="Unassembled WGS sequence"/>
</dbReference>
<evidence type="ECO:0000256" key="6">
    <source>
        <dbReference type="ARBA" id="ARBA00023136"/>
    </source>
</evidence>
<sequence>MESNDRAILKASFRKDEFSFIMEVDKVELSLSDQCLYYCMKCIEQSTDNILGYRIDFDFKASRVVGDIYVDRAMKICNVCKLFQIMNPGLFDHLQDKLQDSLRTKSSVCNALSSMQAFMFQDSISWAKIIALFAFTGALVVECILRGNCDYVVNIMYSVKQFMENELVAWITKNNGWAGMLQQFESLDVNRPQDESGGLLRNIKTFFRQNILDATQRMVYSLQDAKFLQNL</sequence>
<name>A0A7D9IJ43_PARCT</name>
<keyword evidence="8" id="KW-1185">Reference proteome</keyword>
<dbReference type="AlphaFoldDB" id="A0A7D9IJ43"/>
<dbReference type="InterPro" id="IPR046371">
    <property type="entry name" value="Bcl-2_BH1-3"/>
</dbReference>
<accession>A0A7D9IJ43</accession>
<comment type="similarity">
    <text evidence="2">Belongs to the Bcl-2 family.</text>
</comment>
<evidence type="ECO:0000256" key="3">
    <source>
        <dbReference type="ARBA" id="ARBA00022692"/>
    </source>
</evidence>
<dbReference type="SMART" id="SM00337">
    <property type="entry name" value="BCL"/>
    <property type="match status" value="1"/>
</dbReference>
<evidence type="ECO:0000313" key="7">
    <source>
        <dbReference type="EMBL" id="CAB4010787.1"/>
    </source>
</evidence>
<reference evidence="7" key="1">
    <citation type="submission" date="2020-04" db="EMBL/GenBank/DDBJ databases">
        <authorList>
            <person name="Alioto T."/>
            <person name="Alioto T."/>
            <person name="Gomez Garrido J."/>
        </authorList>
    </citation>
    <scope>NUCLEOTIDE SEQUENCE</scope>
    <source>
        <strain evidence="7">A484AB</strain>
    </source>
</reference>
<keyword evidence="3" id="KW-0812">Transmembrane</keyword>
<organism evidence="7 8">
    <name type="scientific">Paramuricea clavata</name>
    <name type="common">Red gorgonian</name>
    <name type="synonym">Violescent sea-whip</name>
    <dbReference type="NCBI Taxonomy" id="317549"/>
    <lineage>
        <taxon>Eukaryota</taxon>
        <taxon>Metazoa</taxon>
        <taxon>Cnidaria</taxon>
        <taxon>Anthozoa</taxon>
        <taxon>Octocorallia</taxon>
        <taxon>Malacalcyonacea</taxon>
        <taxon>Plexauridae</taxon>
        <taxon>Paramuricea</taxon>
    </lineage>
</organism>
<evidence type="ECO:0000256" key="4">
    <source>
        <dbReference type="ARBA" id="ARBA00022703"/>
    </source>
</evidence>
<keyword evidence="6" id="KW-0472">Membrane</keyword>
<dbReference type="CDD" id="cd06845">
    <property type="entry name" value="Bcl-2_like"/>
    <property type="match status" value="1"/>
</dbReference>
<evidence type="ECO:0000256" key="1">
    <source>
        <dbReference type="ARBA" id="ARBA00004167"/>
    </source>
</evidence>